<keyword evidence="2" id="KW-1185">Reference proteome</keyword>
<dbReference type="Proteomes" id="UP000595437">
    <property type="component" value="Chromosome 7"/>
</dbReference>
<organism evidence="1 2">
    <name type="scientific">Caligus rogercresseyi</name>
    <name type="common">Sea louse</name>
    <dbReference type="NCBI Taxonomy" id="217165"/>
    <lineage>
        <taxon>Eukaryota</taxon>
        <taxon>Metazoa</taxon>
        <taxon>Ecdysozoa</taxon>
        <taxon>Arthropoda</taxon>
        <taxon>Crustacea</taxon>
        <taxon>Multicrustacea</taxon>
        <taxon>Hexanauplia</taxon>
        <taxon>Copepoda</taxon>
        <taxon>Siphonostomatoida</taxon>
        <taxon>Caligidae</taxon>
        <taxon>Caligus</taxon>
    </lineage>
</organism>
<evidence type="ECO:0000313" key="2">
    <source>
        <dbReference type="Proteomes" id="UP000595437"/>
    </source>
</evidence>
<feature type="non-terminal residue" evidence="1">
    <location>
        <position position="1"/>
    </location>
</feature>
<evidence type="ECO:0000313" key="1">
    <source>
        <dbReference type="EMBL" id="QQP50494.1"/>
    </source>
</evidence>
<accession>A0A7T8HI37</accession>
<sequence>PHPTSLTSTALFYELPVNFQLLATLRLDALLATNNTHKALEGTLNCRLPRIQKCRDLYFTSSFPQ</sequence>
<protein>
    <submittedName>
        <fullName evidence="1">Uncharacterized protein</fullName>
    </submittedName>
</protein>
<reference evidence="2" key="1">
    <citation type="submission" date="2021-01" db="EMBL/GenBank/DDBJ databases">
        <title>Caligus Genome Assembly.</title>
        <authorList>
            <person name="Gallardo-Escarate C."/>
        </authorList>
    </citation>
    <scope>NUCLEOTIDE SEQUENCE [LARGE SCALE GENOMIC DNA]</scope>
</reference>
<dbReference type="EMBL" id="CP045896">
    <property type="protein sequence ID" value="QQP50494.1"/>
    <property type="molecule type" value="Genomic_DNA"/>
</dbReference>
<gene>
    <name evidence="1" type="ORF">FKW44_011508</name>
</gene>
<name>A0A7T8HI37_CALRO</name>
<proteinExistence type="predicted"/>
<dbReference type="AlphaFoldDB" id="A0A7T8HI37"/>